<dbReference type="NCBIfam" id="NF033551">
    <property type="entry name" value="transpos_IS1182"/>
    <property type="match status" value="1"/>
</dbReference>
<dbReference type="Pfam" id="PF13751">
    <property type="entry name" value="DDE_Tnp_1_6"/>
    <property type="match status" value="1"/>
</dbReference>
<name>A0ABN2V220_9ACTN</name>
<evidence type="ECO:0000259" key="1">
    <source>
        <dbReference type="Pfam" id="PF05598"/>
    </source>
</evidence>
<evidence type="ECO:0000259" key="2">
    <source>
        <dbReference type="Pfam" id="PF13751"/>
    </source>
</evidence>
<protein>
    <recommendedName>
        <fullName evidence="5">Transposase</fullName>
    </recommendedName>
</protein>
<gene>
    <name evidence="3" type="ORF">GCM10009839_58490</name>
</gene>
<organism evidence="3 4">
    <name type="scientific">Catenulispora yoronensis</name>
    <dbReference type="NCBI Taxonomy" id="450799"/>
    <lineage>
        <taxon>Bacteria</taxon>
        <taxon>Bacillati</taxon>
        <taxon>Actinomycetota</taxon>
        <taxon>Actinomycetes</taxon>
        <taxon>Catenulisporales</taxon>
        <taxon>Catenulisporaceae</taxon>
        <taxon>Catenulispora</taxon>
    </lineage>
</organism>
<evidence type="ECO:0000313" key="3">
    <source>
        <dbReference type="EMBL" id="GAA2046454.1"/>
    </source>
</evidence>
<reference evidence="3 4" key="1">
    <citation type="journal article" date="2019" name="Int. J. Syst. Evol. Microbiol.">
        <title>The Global Catalogue of Microorganisms (GCM) 10K type strain sequencing project: providing services to taxonomists for standard genome sequencing and annotation.</title>
        <authorList>
            <consortium name="The Broad Institute Genomics Platform"/>
            <consortium name="The Broad Institute Genome Sequencing Center for Infectious Disease"/>
            <person name="Wu L."/>
            <person name="Ma J."/>
        </authorList>
    </citation>
    <scope>NUCLEOTIDE SEQUENCE [LARGE SCALE GENOMIC DNA]</scope>
    <source>
        <strain evidence="3 4">JCM 16014</strain>
    </source>
</reference>
<proteinExistence type="predicted"/>
<comment type="caution">
    <text evidence="3">The sequence shown here is derived from an EMBL/GenBank/DDBJ whole genome shotgun (WGS) entry which is preliminary data.</text>
</comment>
<dbReference type="Pfam" id="PF05598">
    <property type="entry name" value="DUF772"/>
    <property type="match status" value="1"/>
</dbReference>
<dbReference type="Proteomes" id="UP001500751">
    <property type="component" value="Unassembled WGS sequence"/>
</dbReference>
<dbReference type="InterPro" id="IPR025668">
    <property type="entry name" value="Tnp_DDE_dom"/>
</dbReference>
<dbReference type="InterPro" id="IPR047629">
    <property type="entry name" value="IS1182_transpos"/>
</dbReference>
<feature type="domain" description="Transposase InsH N-terminal" evidence="1">
    <location>
        <begin position="13"/>
        <end position="87"/>
    </location>
</feature>
<dbReference type="InterPro" id="IPR008490">
    <property type="entry name" value="Transposase_InsH_N"/>
</dbReference>
<dbReference type="PANTHER" id="PTHR35604:SF2">
    <property type="entry name" value="TRANSPOSASE INSH FOR INSERTION SEQUENCE ELEMENT IS5A-RELATED"/>
    <property type="match status" value="1"/>
</dbReference>
<dbReference type="EMBL" id="BAAAQN010000041">
    <property type="protein sequence ID" value="GAA2046454.1"/>
    <property type="molecule type" value="Genomic_DNA"/>
</dbReference>
<accession>A0ABN2V220</accession>
<evidence type="ECO:0008006" key="5">
    <source>
        <dbReference type="Google" id="ProtNLM"/>
    </source>
</evidence>
<feature type="domain" description="Transposase DDE" evidence="2">
    <location>
        <begin position="365"/>
        <end position="481"/>
    </location>
</feature>
<sequence>MFAFLAEHRDELFPESMFAGWYPSSNGRPSIPPQVLAVASVLQVLQNISDPEAAVALRVDLRWKAAAGLGLHDPGFDASLFVYFRRRLAANGATDWLFTRVRQVVDATGVLRGKRRRVLDSTVFTDAVATQDTVTQLIAAIRRVVREVPGAGEVVARHCTAHDYADPGKPRIAWDDDQARNGLVDALVTDAHMLLGHLPETEYGEAAANAVGLLALVAGQDVELAPDSDGRDGRWRIAKGTVRDRVISTVDPAARHIHKTVSDYRAGFKAHVCLEPQTGLFTAVQMRPGCGPEHHEAALATELLTDATGPLAVLGDCAYGGAAIRAELAKAGHDLFCKPAPLRQTTRGGFTLDDFAIDTAAGTATCPAGHTVALSKPRPAGERNASFKTFCRNCPLRERCTKAINGRHLTITDHHDMQAAARIQAATDPDWQDEYRQWRPAVERGIAHLTAHGRRLHYLGTIKNDAWLLLRTGAINLRRLINLGLAPTDTSWILTKVTN</sequence>
<dbReference type="PANTHER" id="PTHR35604">
    <property type="entry name" value="TRANSPOSASE INSH FOR INSERTION SEQUENCE ELEMENT IS5A-RELATED"/>
    <property type="match status" value="1"/>
</dbReference>
<evidence type="ECO:0000313" key="4">
    <source>
        <dbReference type="Proteomes" id="UP001500751"/>
    </source>
</evidence>
<keyword evidence="4" id="KW-1185">Reference proteome</keyword>